<dbReference type="Pfam" id="PF00535">
    <property type="entry name" value="Glycos_transf_2"/>
    <property type="match status" value="1"/>
</dbReference>
<dbReference type="EMBL" id="QKZR01000001">
    <property type="protein sequence ID" value="PZX44149.1"/>
    <property type="molecule type" value="Genomic_DNA"/>
</dbReference>
<dbReference type="InterPro" id="IPR029044">
    <property type="entry name" value="Nucleotide-diphossugar_trans"/>
</dbReference>
<comment type="caution">
    <text evidence="2">The sequence shown here is derived from an EMBL/GenBank/DDBJ whole genome shotgun (WGS) entry which is preliminary data.</text>
</comment>
<dbReference type="PANTHER" id="PTHR22916:SF3">
    <property type="entry name" value="UDP-GLCNAC:BETAGAL BETA-1,3-N-ACETYLGLUCOSAMINYLTRANSFERASE-LIKE PROTEIN 1"/>
    <property type="match status" value="1"/>
</dbReference>
<dbReference type="Gene3D" id="3.90.550.10">
    <property type="entry name" value="Spore Coat Polysaccharide Biosynthesis Protein SpsA, Chain A"/>
    <property type="match status" value="1"/>
</dbReference>
<feature type="domain" description="Glycosyltransferase 2-like" evidence="1">
    <location>
        <begin position="5"/>
        <end position="159"/>
    </location>
</feature>
<accession>A0ABX5Q260</accession>
<reference evidence="2 3" key="1">
    <citation type="submission" date="2018-06" db="EMBL/GenBank/DDBJ databases">
        <title>Genomic Encyclopedia of Archaeal and Bacterial Type Strains, Phase II (KMG-II): from individual species to whole genera.</title>
        <authorList>
            <person name="Goeker M."/>
        </authorList>
    </citation>
    <scope>NUCLEOTIDE SEQUENCE [LARGE SCALE GENOMIC DNA]</scope>
    <source>
        <strain evidence="2 3">DSM 17205</strain>
    </source>
</reference>
<dbReference type="CDD" id="cd00761">
    <property type="entry name" value="Glyco_tranf_GTA_type"/>
    <property type="match status" value="1"/>
</dbReference>
<keyword evidence="3" id="KW-1185">Reference proteome</keyword>
<proteinExistence type="predicted"/>
<evidence type="ECO:0000313" key="3">
    <source>
        <dbReference type="Proteomes" id="UP000248584"/>
    </source>
</evidence>
<evidence type="ECO:0000259" key="1">
    <source>
        <dbReference type="Pfam" id="PF00535"/>
    </source>
</evidence>
<protein>
    <recommendedName>
        <fullName evidence="1">Glycosyltransferase 2-like domain-containing protein</fullName>
    </recommendedName>
</protein>
<dbReference type="SUPFAM" id="SSF53448">
    <property type="entry name" value="Nucleotide-diphospho-sugar transferases"/>
    <property type="match status" value="1"/>
</dbReference>
<dbReference type="InterPro" id="IPR001173">
    <property type="entry name" value="Glyco_trans_2-like"/>
</dbReference>
<dbReference type="RefSeq" id="WP_015361992.1">
    <property type="nucleotide sequence ID" value="NZ_QKZR01000001.1"/>
</dbReference>
<organism evidence="2 3">
    <name type="scientific">Nonlabens dokdonensis</name>
    <dbReference type="NCBI Taxonomy" id="328515"/>
    <lineage>
        <taxon>Bacteria</taxon>
        <taxon>Pseudomonadati</taxon>
        <taxon>Bacteroidota</taxon>
        <taxon>Flavobacteriia</taxon>
        <taxon>Flavobacteriales</taxon>
        <taxon>Flavobacteriaceae</taxon>
        <taxon>Nonlabens</taxon>
    </lineage>
</organism>
<name>A0ABX5Q260_9FLAO</name>
<dbReference type="Proteomes" id="UP000248584">
    <property type="component" value="Unassembled WGS sequence"/>
</dbReference>
<dbReference type="PANTHER" id="PTHR22916">
    <property type="entry name" value="GLYCOSYLTRANSFERASE"/>
    <property type="match status" value="1"/>
</dbReference>
<evidence type="ECO:0000313" key="2">
    <source>
        <dbReference type="EMBL" id="PZX44149.1"/>
    </source>
</evidence>
<sequence length="257" mass="29077">MELVSIIMPTYNSVATVKESLDSILSQTYRPLEIIIIDDCSEDESLAFAKAYASNNASSEVSFITLKNSSNAGAGITRNKGVEAATGTYIAFLDADDLWKPKKLEIQIEAMKSQNAVACYGAYEIFSTSPEHPEQIHHVFEKLTFKRLLKANYLGNLTGIYNAQKLGKFYMPALRKRQDWAMWLDVLKKADYAIGIQEPIASYRLSEGLSANKFDLIKYNYAVYRTHLGYSAIKSTVLMVRFFYEQFLVKNRLKVNV</sequence>
<gene>
    <name evidence="2" type="ORF">LX97_01158</name>
</gene>